<feature type="compositionally biased region" description="Pro residues" evidence="1">
    <location>
        <begin position="1"/>
        <end position="11"/>
    </location>
</feature>
<proteinExistence type="predicted"/>
<organism evidence="2 3">
    <name type="scientific">Lolium multiflorum</name>
    <name type="common">Italian ryegrass</name>
    <name type="synonym">Lolium perenne subsp. multiflorum</name>
    <dbReference type="NCBI Taxonomy" id="4521"/>
    <lineage>
        <taxon>Eukaryota</taxon>
        <taxon>Viridiplantae</taxon>
        <taxon>Streptophyta</taxon>
        <taxon>Embryophyta</taxon>
        <taxon>Tracheophyta</taxon>
        <taxon>Spermatophyta</taxon>
        <taxon>Magnoliopsida</taxon>
        <taxon>Liliopsida</taxon>
        <taxon>Poales</taxon>
        <taxon>Poaceae</taxon>
        <taxon>BOP clade</taxon>
        <taxon>Pooideae</taxon>
        <taxon>Poodae</taxon>
        <taxon>Poeae</taxon>
        <taxon>Poeae Chloroplast Group 2 (Poeae type)</taxon>
        <taxon>Loliodinae</taxon>
        <taxon>Loliinae</taxon>
        <taxon>Lolium</taxon>
    </lineage>
</organism>
<gene>
    <name evidence="2" type="ORF">QYE76_041867</name>
</gene>
<dbReference type="EMBL" id="JAUUTY010000002">
    <property type="protein sequence ID" value="KAK1681019.1"/>
    <property type="molecule type" value="Genomic_DNA"/>
</dbReference>
<evidence type="ECO:0008006" key="4">
    <source>
        <dbReference type="Google" id="ProtNLM"/>
    </source>
</evidence>
<feature type="region of interest" description="Disordered" evidence="1">
    <location>
        <begin position="1"/>
        <end position="45"/>
    </location>
</feature>
<evidence type="ECO:0000256" key="1">
    <source>
        <dbReference type="SAM" id="MobiDB-lite"/>
    </source>
</evidence>
<sequence>MAGTPPPPPPADAAAASAAAARSPLRARSQSRGRSRGRRSTGGEVVVRETIVREGGSGGSTSWPTLTKTNYTEWAILMRVKLGAPASGGASADDGTERQERQVLGAILTSVPSEMVPVLAAKENVKMAWDMIKTLRLGVDRVREERHQKLRKEFDRPLDFGTGENARTSPCASHPVIPPSFGPG</sequence>
<feature type="compositionally biased region" description="Low complexity" evidence="1">
    <location>
        <begin position="12"/>
        <end position="28"/>
    </location>
</feature>
<name>A0AAD8WUJ5_LOLMU</name>
<dbReference type="Proteomes" id="UP001231189">
    <property type="component" value="Unassembled WGS sequence"/>
</dbReference>
<accession>A0AAD8WUJ5</accession>
<feature type="region of interest" description="Disordered" evidence="1">
    <location>
        <begin position="157"/>
        <end position="184"/>
    </location>
</feature>
<feature type="compositionally biased region" description="Basic residues" evidence="1">
    <location>
        <begin position="29"/>
        <end position="39"/>
    </location>
</feature>
<comment type="caution">
    <text evidence="2">The sequence shown here is derived from an EMBL/GenBank/DDBJ whole genome shotgun (WGS) entry which is preliminary data.</text>
</comment>
<keyword evidence="3" id="KW-1185">Reference proteome</keyword>
<dbReference type="AlphaFoldDB" id="A0AAD8WUJ5"/>
<protein>
    <recommendedName>
        <fullName evidence="4">DUF4219 domain-containing protein</fullName>
    </recommendedName>
</protein>
<reference evidence="2" key="1">
    <citation type="submission" date="2023-07" db="EMBL/GenBank/DDBJ databases">
        <title>A chromosome-level genome assembly of Lolium multiflorum.</title>
        <authorList>
            <person name="Chen Y."/>
            <person name="Copetti D."/>
            <person name="Kolliker R."/>
            <person name="Studer B."/>
        </authorList>
    </citation>
    <scope>NUCLEOTIDE SEQUENCE</scope>
    <source>
        <strain evidence="2">02402/16</strain>
        <tissue evidence="2">Leaf</tissue>
    </source>
</reference>
<evidence type="ECO:0000313" key="3">
    <source>
        <dbReference type="Proteomes" id="UP001231189"/>
    </source>
</evidence>
<evidence type="ECO:0000313" key="2">
    <source>
        <dbReference type="EMBL" id="KAK1681019.1"/>
    </source>
</evidence>